<evidence type="ECO:0000256" key="1">
    <source>
        <dbReference type="SAM" id="MobiDB-lite"/>
    </source>
</evidence>
<name>A0A915HH06_ROMCU</name>
<evidence type="ECO:0000313" key="3">
    <source>
        <dbReference type="WBParaSite" id="nRc.2.0.1.t01292-RA"/>
    </source>
</evidence>
<dbReference type="Proteomes" id="UP000887565">
    <property type="component" value="Unplaced"/>
</dbReference>
<dbReference type="WBParaSite" id="nRc.2.0.1.t01292-RA">
    <property type="protein sequence ID" value="nRc.2.0.1.t01292-RA"/>
    <property type="gene ID" value="nRc.2.0.1.g01292"/>
</dbReference>
<evidence type="ECO:0000313" key="2">
    <source>
        <dbReference type="Proteomes" id="UP000887565"/>
    </source>
</evidence>
<protein>
    <submittedName>
        <fullName evidence="3">Uncharacterized protein</fullName>
    </submittedName>
</protein>
<accession>A0A915HH06</accession>
<organism evidence="2 3">
    <name type="scientific">Romanomermis culicivorax</name>
    <name type="common">Nematode worm</name>
    <dbReference type="NCBI Taxonomy" id="13658"/>
    <lineage>
        <taxon>Eukaryota</taxon>
        <taxon>Metazoa</taxon>
        <taxon>Ecdysozoa</taxon>
        <taxon>Nematoda</taxon>
        <taxon>Enoplea</taxon>
        <taxon>Dorylaimia</taxon>
        <taxon>Mermithida</taxon>
        <taxon>Mermithoidea</taxon>
        <taxon>Mermithidae</taxon>
        <taxon>Romanomermis</taxon>
    </lineage>
</organism>
<reference evidence="3" key="1">
    <citation type="submission" date="2022-11" db="UniProtKB">
        <authorList>
            <consortium name="WormBaseParasite"/>
        </authorList>
    </citation>
    <scope>IDENTIFICATION</scope>
</reference>
<feature type="region of interest" description="Disordered" evidence="1">
    <location>
        <begin position="54"/>
        <end position="96"/>
    </location>
</feature>
<proteinExistence type="predicted"/>
<keyword evidence="2" id="KW-1185">Reference proteome</keyword>
<sequence>MKVTIIEGPLVIRLAMWINNISSVSPSENFDEWIKNLEKQMLLKGIKQDDDAIKTNNKKDSTKITGKVGTGKGKISDAKYHGSTKLSPTRLPNCCS</sequence>
<dbReference type="AlphaFoldDB" id="A0A915HH06"/>